<organism evidence="1 2">
    <name type="scientific">Arctium lappa</name>
    <name type="common">Greater burdock</name>
    <name type="synonym">Lappa major</name>
    <dbReference type="NCBI Taxonomy" id="4217"/>
    <lineage>
        <taxon>Eukaryota</taxon>
        <taxon>Viridiplantae</taxon>
        <taxon>Streptophyta</taxon>
        <taxon>Embryophyta</taxon>
        <taxon>Tracheophyta</taxon>
        <taxon>Spermatophyta</taxon>
        <taxon>Magnoliopsida</taxon>
        <taxon>eudicotyledons</taxon>
        <taxon>Gunneridae</taxon>
        <taxon>Pentapetalae</taxon>
        <taxon>asterids</taxon>
        <taxon>campanulids</taxon>
        <taxon>Asterales</taxon>
        <taxon>Asteraceae</taxon>
        <taxon>Carduoideae</taxon>
        <taxon>Cardueae</taxon>
        <taxon>Arctiinae</taxon>
        <taxon>Arctium</taxon>
    </lineage>
</organism>
<comment type="caution">
    <text evidence="1">The sequence shown here is derived from an EMBL/GenBank/DDBJ whole genome shotgun (WGS) entry which is preliminary data.</text>
</comment>
<protein>
    <submittedName>
        <fullName evidence="1">Uncharacterized protein</fullName>
    </submittedName>
</protein>
<keyword evidence="2" id="KW-1185">Reference proteome</keyword>
<name>A0ACB9EHW8_ARCLA</name>
<dbReference type="Proteomes" id="UP001055879">
    <property type="component" value="Linkage Group LG02"/>
</dbReference>
<evidence type="ECO:0000313" key="1">
    <source>
        <dbReference type="EMBL" id="KAI3758437.1"/>
    </source>
</evidence>
<evidence type="ECO:0000313" key="2">
    <source>
        <dbReference type="Proteomes" id="UP001055879"/>
    </source>
</evidence>
<reference evidence="1 2" key="2">
    <citation type="journal article" date="2022" name="Mol. Ecol. Resour.">
        <title>The genomes of chicory, endive, great burdock and yacon provide insights into Asteraceae paleo-polyploidization history and plant inulin production.</title>
        <authorList>
            <person name="Fan W."/>
            <person name="Wang S."/>
            <person name="Wang H."/>
            <person name="Wang A."/>
            <person name="Jiang F."/>
            <person name="Liu H."/>
            <person name="Zhao H."/>
            <person name="Xu D."/>
            <person name="Zhang Y."/>
        </authorList>
    </citation>
    <scope>NUCLEOTIDE SEQUENCE [LARGE SCALE GENOMIC DNA]</scope>
    <source>
        <strain evidence="2">cv. Niubang</strain>
    </source>
</reference>
<proteinExistence type="predicted"/>
<accession>A0ACB9EHW8</accession>
<dbReference type="EMBL" id="CM042048">
    <property type="protein sequence ID" value="KAI3758437.1"/>
    <property type="molecule type" value="Genomic_DNA"/>
</dbReference>
<sequence length="156" mass="17588">MSDPPVTQFMTFACFGEAGHALTPSSSCRLPFSTTQLKRLRNSPVGTLSDPSTNRSYRRDLTRSLDCSPNIAIMKVDYLRIESVEVTTDRFTSLLSDVIEVASKLLEELVDQSRKTVYGFGLEVDQPLESSTHEGHIETFAHADFFILVRYRRSPH</sequence>
<reference evidence="2" key="1">
    <citation type="journal article" date="2022" name="Mol. Ecol. Resour.">
        <title>The genomes of chicory, endive, great burdock and yacon provide insights into Asteraceae palaeo-polyploidization history and plant inulin production.</title>
        <authorList>
            <person name="Fan W."/>
            <person name="Wang S."/>
            <person name="Wang H."/>
            <person name="Wang A."/>
            <person name="Jiang F."/>
            <person name="Liu H."/>
            <person name="Zhao H."/>
            <person name="Xu D."/>
            <person name="Zhang Y."/>
        </authorList>
    </citation>
    <scope>NUCLEOTIDE SEQUENCE [LARGE SCALE GENOMIC DNA]</scope>
    <source>
        <strain evidence="2">cv. Niubang</strain>
    </source>
</reference>
<gene>
    <name evidence="1" type="ORF">L6452_06000</name>
</gene>